<proteinExistence type="predicted"/>
<dbReference type="KEGG" id="manr:MPAN_015950"/>
<reference evidence="2" key="1">
    <citation type="submission" date="2021-01" db="EMBL/GenBank/DDBJ databases">
        <title>Draft genome sequence of Acholeplasmataceae bacterium strain Mahy22.</title>
        <authorList>
            <person name="Watanabe M."/>
            <person name="Kojima H."/>
            <person name="Fukui M."/>
        </authorList>
    </citation>
    <scope>NUCLEOTIDE SEQUENCE</scope>
    <source>
        <strain evidence="2">Mahy22</strain>
    </source>
</reference>
<dbReference type="Pfam" id="PF00173">
    <property type="entry name" value="Cyt-b5"/>
    <property type="match status" value="2"/>
</dbReference>
<dbReference type="InterPro" id="IPR001199">
    <property type="entry name" value="Cyt_B5-like_heme/steroid-bd"/>
</dbReference>
<evidence type="ECO:0000313" key="3">
    <source>
        <dbReference type="Proteomes" id="UP000620133"/>
    </source>
</evidence>
<dbReference type="SUPFAM" id="SSF55856">
    <property type="entry name" value="Cytochrome b5-like heme/steroid binding domain"/>
    <property type="match status" value="2"/>
</dbReference>
<name>A0A7U9TKN3_9MOLU</name>
<accession>A0A7U9TKN3</accession>
<dbReference type="Proteomes" id="UP000620133">
    <property type="component" value="Chromosome"/>
</dbReference>
<protein>
    <recommendedName>
        <fullName evidence="1">Cytochrome b5 heme-binding domain-containing protein</fullName>
    </recommendedName>
</protein>
<keyword evidence="3" id="KW-1185">Reference proteome</keyword>
<evidence type="ECO:0000259" key="1">
    <source>
        <dbReference type="SMART" id="SM01117"/>
    </source>
</evidence>
<dbReference type="SMART" id="SM01117">
    <property type="entry name" value="Cyt-b5"/>
    <property type="match status" value="2"/>
</dbReference>
<dbReference type="Gene3D" id="3.10.120.10">
    <property type="entry name" value="Cytochrome b5-like heme/steroid binding domain"/>
    <property type="match status" value="2"/>
</dbReference>
<dbReference type="RefSeq" id="WP_231756767.1">
    <property type="nucleotide sequence ID" value="NZ_AP024412.1"/>
</dbReference>
<dbReference type="EMBL" id="AP024412">
    <property type="protein sequence ID" value="BCR36702.1"/>
    <property type="molecule type" value="Genomic_DNA"/>
</dbReference>
<dbReference type="AlphaFoldDB" id="A0A7U9TKN3"/>
<feature type="domain" description="Cytochrome b5 heme-binding" evidence="1">
    <location>
        <begin position="120"/>
        <end position="189"/>
    </location>
</feature>
<gene>
    <name evidence="2" type="ORF">MPAN_015950</name>
</gene>
<dbReference type="PROSITE" id="PS51257">
    <property type="entry name" value="PROKAR_LIPOPROTEIN"/>
    <property type="match status" value="1"/>
</dbReference>
<sequence length="190" mass="20360">MKKTSFILLLIILSIALLACSNDENYLDDGGSNNNQDELLYLTIEQVAEFNGLNGNLAYVVVQGVIYDVTDEWVNGEHNGVLAGSDATDAIMGAPHGESVLADLEIVGNIVLSEDLTVYYTLDELLAYDGKNGNKAYIAVDGIIYDVTDEWGSSTHNGAVAGTDVTTVFAVSPHALSLLDELEIIGELME</sequence>
<dbReference type="InterPro" id="IPR036400">
    <property type="entry name" value="Cyt_B5-like_heme/steroid_sf"/>
</dbReference>
<organism evidence="2 3">
    <name type="scientific">Mariniplasma anaerobium</name>
    <dbReference type="NCBI Taxonomy" id="2735436"/>
    <lineage>
        <taxon>Bacteria</taxon>
        <taxon>Bacillati</taxon>
        <taxon>Mycoplasmatota</taxon>
        <taxon>Mollicutes</taxon>
        <taxon>Acholeplasmatales</taxon>
        <taxon>Acholeplasmataceae</taxon>
        <taxon>Mariniplasma</taxon>
    </lineage>
</organism>
<feature type="domain" description="Cytochrome b5 heme-binding" evidence="1">
    <location>
        <begin position="42"/>
        <end position="111"/>
    </location>
</feature>
<evidence type="ECO:0000313" key="2">
    <source>
        <dbReference type="EMBL" id="BCR36702.1"/>
    </source>
</evidence>